<dbReference type="Proteomes" id="UP000237347">
    <property type="component" value="Unassembled WGS sequence"/>
</dbReference>
<organism evidence="1 2">
    <name type="scientific">Quercus suber</name>
    <name type="common">Cork oak</name>
    <dbReference type="NCBI Taxonomy" id="58331"/>
    <lineage>
        <taxon>Eukaryota</taxon>
        <taxon>Viridiplantae</taxon>
        <taxon>Streptophyta</taxon>
        <taxon>Embryophyta</taxon>
        <taxon>Tracheophyta</taxon>
        <taxon>Spermatophyta</taxon>
        <taxon>Magnoliopsida</taxon>
        <taxon>eudicotyledons</taxon>
        <taxon>Gunneridae</taxon>
        <taxon>Pentapetalae</taxon>
        <taxon>rosids</taxon>
        <taxon>fabids</taxon>
        <taxon>Fagales</taxon>
        <taxon>Fagaceae</taxon>
        <taxon>Quercus</taxon>
    </lineage>
</organism>
<name>A0AAW0LTR4_QUESU</name>
<comment type="caution">
    <text evidence="1">The sequence shown here is derived from an EMBL/GenBank/DDBJ whole genome shotgun (WGS) entry which is preliminary data.</text>
</comment>
<dbReference type="EMBL" id="PKMF04000061">
    <property type="protein sequence ID" value="KAK7853843.1"/>
    <property type="molecule type" value="Genomic_DNA"/>
</dbReference>
<proteinExistence type="predicted"/>
<keyword evidence="2" id="KW-1185">Reference proteome</keyword>
<dbReference type="AlphaFoldDB" id="A0AAW0LTR4"/>
<sequence>MKLNKRITQYRLCESLSLRNTEQIFESNIASKLNGILAMEGNLIIDELTIFLKTQEMSKQTKLACEEIIEELKVEKA</sequence>
<accession>A0AAW0LTR4</accession>
<gene>
    <name evidence="1" type="ORF">CFP56_034439</name>
</gene>
<reference evidence="1 2" key="1">
    <citation type="journal article" date="2018" name="Sci. Data">
        <title>The draft genome sequence of cork oak.</title>
        <authorList>
            <person name="Ramos A.M."/>
            <person name="Usie A."/>
            <person name="Barbosa P."/>
            <person name="Barros P.M."/>
            <person name="Capote T."/>
            <person name="Chaves I."/>
            <person name="Simoes F."/>
            <person name="Abreu I."/>
            <person name="Carrasquinho I."/>
            <person name="Faro C."/>
            <person name="Guimaraes J.B."/>
            <person name="Mendonca D."/>
            <person name="Nobrega F."/>
            <person name="Rodrigues L."/>
            <person name="Saibo N.J.M."/>
            <person name="Varela M.C."/>
            <person name="Egas C."/>
            <person name="Matos J."/>
            <person name="Miguel C.M."/>
            <person name="Oliveira M.M."/>
            <person name="Ricardo C.P."/>
            <person name="Goncalves S."/>
        </authorList>
    </citation>
    <scope>NUCLEOTIDE SEQUENCE [LARGE SCALE GENOMIC DNA]</scope>
    <source>
        <strain evidence="2">cv. HL8</strain>
    </source>
</reference>
<evidence type="ECO:0000313" key="1">
    <source>
        <dbReference type="EMBL" id="KAK7853843.1"/>
    </source>
</evidence>
<evidence type="ECO:0000313" key="2">
    <source>
        <dbReference type="Proteomes" id="UP000237347"/>
    </source>
</evidence>
<protein>
    <submittedName>
        <fullName evidence="1">Uncharacterized protein</fullName>
    </submittedName>
</protein>